<reference evidence="6" key="1">
    <citation type="submission" date="2020-01" db="EMBL/GenBank/DDBJ databases">
        <authorList>
            <person name="Mishra B."/>
        </authorList>
    </citation>
    <scope>NUCLEOTIDE SEQUENCE [LARGE SCALE GENOMIC DNA]</scope>
</reference>
<keyword evidence="3" id="KW-0862">Zinc</keyword>
<sequence>MVFTTEDRLVRVVNGRWARTSDCGWLFIANERNAAKKLRIREGNGYSRNKQIVVDGFGLSSGDGDVCLTFQWPEWMDVDSAAWKKTCPVTITNDEAMDIYFAMVAEKKELPLLYISQLSVDDSVDAKAIEILEAKGKNVMEEDDWQHFVQEDAHEVLAGMQIDHAECEGDELFVGRVFKTKRDCQVKLSVYAFSQDRSIKKLTALTCMFNSCTWRVYIVKLEGSESYQITSGNLRHTCSVKDRRRFNKQAKEKFMRRIIQSGNAGGLQKLLLDDHKRKVCYWKAWSSQEVANDQGAMGSSSDDSFASLPSYLWLLRQANPGSVMDLKTEADACGLSRFKSLFFAFAASLKGFRCMRRVIVLDGAHLRGRFPGCLLTASCQDPNFENYPLAFAVANEEDDDSWDWFLRKLNTVIPDSADLVFVSKWQSSIYTSIRQVYPKASHGVCVVHLHRHVCSVFNSRHLADLVVKAARAFRVDDFHAAFAEIGRIEPECASYLEEIGFNHWTRSHFMGNRFNIMTSNVAECVNAAFKEARELPIVSLLGSIQRTMTTWFAMRLEATKAEPSCFPPKVRELIHQSLETSEGFTARRIDAFEYEVKGDSKRSFYVHLRQKKCTCRAYNLLGIPCSHAMCAAMAEGFAIHELLDL</sequence>
<evidence type="ECO:0000256" key="2">
    <source>
        <dbReference type="ARBA" id="ARBA00022771"/>
    </source>
</evidence>
<dbReference type="SMART" id="SM00575">
    <property type="entry name" value="ZnF_PMZ"/>
    <property type="match status" value="1"/>
</dbReference>
<dbReference type="PANTHER" id="PTHR31973">
    <property type="entry name" value="POLYPROTEIN, PUTATIVE-RELATED"/>
    <property type="match status" value="1"/>
</dbReference>
<gene>
    <name evidence="6" type="ORF">MERR_LOCUS12758</name>
</gene>
<evidence type="ECO:0000256" key="3">
    <source>
        <dbReference type="ARBA" id="ARBA00022833"/>
    </source>
</evidence>
<name>A0A6D2IKB2_9BRAS</name>
<dbReference type="OrthoDB" id="1022893at2759"/>
<keyword evidence="2 4" id="KW-0863">Zinc-finger</keyword>
<accession>A0A6D2IKB2</accession>
<dbReference type="PANTHER" id="PTHR31973:SF187">
    <property type="entry name" value="MUTATOR TRANSPOSASE MUDRA PROTEIN"/>
    <property type="match status" value="1"/>
</dbReference>
<dbReference type="InterPro" id="IPR006564">
    <property type="entry name" value="Znf_PMZ"/>
</dbReference>
<dbReference type="Pfam" id="PF10551">
    <property type="entry name" value="MULE"/>
    <property type="match status" value="1"/>
</dbReference>
<evidence type="ECO:0000256" key="1">
    <source>
        <dbReference type="ARBA" id="ARBA00022723"/>
    </source>
</evidence>
<evidence type="ECO:0000256" key="4">
    <source>
        <dbReference type="PROSITE-ProRule" id="PRU00325"/>
    </source>
</evidence>
<dbReference type="InterPro" id="IPR018289">
    <property type="entry name" value="MULE_transposase_dom"/>
</dbReference>
<comment type="caution">
    <text evidence="6">The sequence shown here is derived from an EMBL/GenBank/DDBJ whole genome shotgun (WGS) entry which is preliminary data.</text>
</comment>
<dbReference type="Pfam" id="PF04434">
    <property type="entry name" value="SWIM"/>
    <property type="match status" value="1"/>
</dbReference>
<protein>
    <recommendedName>
        <fullName evidence="5">SWIM-type domain-containing protein</fullName>
    </recommendedName>
</protein>
<dbReference type="AlphaFoldDB" id="A0A6D2IKB2"/>
<proteinExistence type="predicted"/>
<evidence type="ECO:0000259" key="5">
    <source>
        <dbReference type="PROSITE" id="PS50966"/>
    </source>
</evidence>
<organism evidence="6 7">
    <name type="scientific">Microthlaspi erraticum</name>
    <dbReference type="NCBI Taxonomy" id="1685480"/>
    <lineage>
        <taxon>Eukaryota</taxon>
        <taxon>Viridiplantae</taxon>
        <taxon>Streptophyta</taxon>
        <taxon>Embryophyta</taxon>
        <taxon>Tracheophyta</taxon>
        <taxon>Spermatophyta</taxon>
        <taxon>Magnoliopsida</taxon>
        <taxon>eudicotyledons</taxon>
        <taxon>Gunneridae</taxon>
        <taxon>Pentapetalae</taxon>
        <taxon>rosids</taxon>
        <taxon>malvids</taxon>
        <taxon>Brassicales</taxon>
        <taxon>Brassicaceae</taxon>
        <taxon>Coluteocarpeae</taxon>
        <taxon>Microthlaspi</taxon>
    </lineage>
</organism>
<dbReference type="InterPro" id="IPR007527">
    <property type="entry name" value="Znf_SWIM"/>
</dbReference>
<dbReference type="EMBL" id="CACVBM020000999">
    <property type="protein sequence ID" value="CAA7025523.1"/>
    <property type="molecule type" value="Genomic_DNA"/>
</dbReference>
<keyword evidence="7" id="KW-1185">Reference proteome</keyword>
<keyword evidence="1" id="KW-0479">Metal-binding</keyword>
<feature type="domain" description="SWIM-type" evidence="5">
    <location>
        <begin position="604"/>
        <end position="636"/>
    </location>
</feature>
<dbReference type="PROSITE" id="PS50966">
    <property type="entry name" value="ZF_SWIM"/>
    <property type="match status" value="1"/>
</dbReference>
<evidence type="ECO:0000313" key="6">
    <source>
        <dbReference type="EMBL" id="CAA7025523.1"/>
    </source>
</evidence>
<evidence type="ECO:0000313" key="7">
    <source>
        <dbReference type="Proteomes" id="UP000467841"/>
    </source>
</evidence>
<dbReference type="Proteomes" id="UP000467841">
    <property type="component" value="Unassembled WGS sequence"/>
</dbReference>
<dbReference type="GO" id="GO:0008270">
    <property type="term" value="F:zinc ion binding"/>
    <property type="evidence" value="ECO:0007669"/>
    <property type="project" value="UniProtKB-KW"/>
</dbReference>